<dbReference type="Proteomes" id="UP000002417">
    <property type="component" value="Chromosome"/>
</dbReference>
<dbReference type="InterPro" id="IPR046668">
    <property type="entry name" value="DUF6538"/>
</dbReference>
<dbReference type="PANTHER" id="PTHR30349:SF41">
    <property type="entry name" value="INTEGRASE_RECOMBINASE PROTEIN MJ0367-RELATED"/>
    <property type="match status" value="1"/>
</dbReference>
<organism evidence="6 7">
    <name type="scientific">Xanthobacter autotrophicus (strain ATCC BAA-1158 / Py2)</name>
    <dbReference type="NCBI Taxonomy" id="78245"/>
    <lineage>
        <taxon>Bacteria</taxon>
        <taxon>Pseudomonadati</taxon>
        <taxon>Pseudomonadota</taxon>
        <taxon>Alphaproteobacteria</taxon>
        <taxon>Hyphomicrobiales</taxon>
        <taxon>Xanthobacteraceae</taxon>
        <taxon>Xanthobacter</taxon>
    </lineage>
</organism>
<dbReference type="GO" id="GO:0015074">
    <property type="term" value="P:DNA integration"/>
    <property type="evidence" value="ECO:0007669"/>
    <property type="project" value="UniProtKB-KW"/>
</dbReference>
<sequence length="550" mass="60341">MRKIKSLSGRLLHSSATQGGEMAKDQRLFKRAGKWTFRVRVPADIQDKIGKREVWKSLGDISHAEARRLARVESVKVDALFAEARAPASGLSLAQISEADLHHLACAYLHRLEVGAAAMPLDDFERRERAEEASEKIMLVGQSVDEASLQLVATDIAEDARLDLTGKPAALSKLTELVQRALIEHYSREADRASLAPECVYDPLFAGVTRASPPPVSRLTLARAVELYKAEPDRAGVSPKTRAAYEFRFAMLLELLGPEKVVDKITRADVREVRDLLMKLPPNATKRFPDAPLRQVAEIAGKNDLQTMSPKSVGLYVEALSALFRWLVKEELAARNPAVGLKSPALPLEADRRPFTAHELNVLFAAPAFSAATERGWMYWLPRIGLFSGARFAELLGLMAADVIEMDGVMMLRIEANAIRGVKTRTSRRVVPIHPELVRLGLLEHARSVPADGLLFPDAAGPKDMVTARNKKMGAAIRKMIADESVVFHSFRHTFKDAAQRADLPRDVIAALGGWDVPGGRVAMDGYGRAKLAAKLAAEIGKVQFDGVVL</sequence>
<dbReference type="Gene3D" id="1.10.443.10">
    <property type="entry name" value="Intergrase catalytic core"/>
    <property type="match status" value="1"/>
</dbReference>
<dbReference type="GO" id="GO:0006310">
    <property type="term" value="P:DNA recombination"/>
    <property type="evidence" value="ECO:0007669"/>
    <property type="project" value="UniProtKB-KW"/>
</dbReference>
<protein>
    <submittedName>
        <fullName evidence="6">Integrase family protein</fullName>
    </submittedName>
</protein>
<dbReference type="HOGENOM" id="CLU_022238_3_0_5"/>
<dbReference type="InterPro" id="IPR013762">
    <property type="entry name" value="Integrase-like_cat_sf"/>
</dbReference>
<dbReference type="GO" id="GO:0003677">
    <property type="term" value="F:DNA binding"/>
    <property type="evidence" value="ECO:0007669"/>
    <property type="project" value="UniProtKB-KW"/>
</dbReference>
<dbReference type="PhylomeDB" id="A7IBT1"/>
<evidence type="ECO:0000256" key="2">
    <source>
        <dbReference type="ARBA" id="ARBA00022908"/>
    </source>
</evidence>
<dbReference type="InterPro" id="IPR002104">
    <property type="entry name" value="Integrase_catalytic"/>
</dbReference>
<evidence type="ECO:0000313" key="6">
    <source>
        <dbReference type="EMBL" id="ABS65474.1"/>
    </source>
</evidence>
<gene>
    <name evidence="6" type="ordered locus">Xaut_0215</name>
</gene>
<keyword evidence="3" id="KW-0238">DNA-binding</keyword>
<comment type="similarity">
    <text evidence="1">Belongs to the 'phage' integrase family.</text>
</comment>
<dbReference type="SUPFAM" id="SSF56349">
    <property type="entry name" value="DNA breaking-rejoining enzymes"/>
    <property type="match status" value="1"/>
</dbReference>
<evidence type="ECO:0000256" key="3">
    <source>
        <dbReference type="ARBA" id="ARBA00023125"/>
    </source>
</evidence>
<proteinExistence type="inferred from homology"/>
<dbReference type="PANTHER" id="PTHR30349">
    <property type="entry name" value="PHAGE INTEGRASE-RELATED"/>
    <property type="match status" value="1"/>
</dbReference>
<dbReference type="KEGG" id="xau:Xaut_0215"/>
<keyword evidence="7" id="KW-1185">Reference proteome</keyword>
<dbReference type="Pfam" id="PF20172">
    <property type="entry name" value="DUF6538"/>
    <property type="match status" value="1"/>
</dbReference>
<reference evidence="6 7" key="1">
    <citation type="submission" date="2007-07" db="EMBL/GenBank/DDBJ databases">
        <title>Complete sequence of chromosome of Xanthobacter autotrophicus Py2.</title>
        <authorList>
            <consortium name="US DOE Joint Genome Institute"/>
            <person name="Copeland A."/>
            <person name="Lucas S."/>
            <person name="Lapidus A."/>
            <person name="Barry K."/>
            <person name="Glavina del Rio T."/>
            <person name="Hammon N."/>
            <person name="Israni S."/>
            <person name="Dalin E."/>
            <person name="Tice H."/>
            <person name="Pitluck S."/>
            <person name="Sims D."/>
            <person name="Brettin T."/>
            <person name="Bruce D."/>
            <person name="Detter J.C."/>
            <person name="Han C."/>
            <person name="Tapia R."/>
            <person name="Brainard J."/>
            <person name="Schmutz J."/>
            <person name="Larimer F."/>
            <person name="Land M."/>
            <person name="Hauser L."/>
            <person name="Kyrpides N."/>
            <person name="Kim E."/>
            <person name="Ensigns S.A."/>
            <person name="Richardson P."/>
        </authorList>
    </citation>
    <scope>NUCLEOTIDE SEQUENCE [LARGE SCALE GENOMIC DNA]</scope>
    <source>
        <strain evidence="7">ATCC BAA-1158 / Py2</strain>
    </source>
</reference>
<dbReference type="InterPro" id="IPR050090">
    <property type="entry name" value="Tyrosine_recombinase_XerCD"/>
</dbReference>
<dbReference type="Gene3D" id="1.10.150.130">
    <property type="match status" value="1"/>
</dbReference>
<evidence type="ECO:0000256" key="1">
    <source>
        <dbReference type="ARBA" id="ARBA00008857"/>
    </source>
</evidence>
<dbReference type="eggNOG" id="COG0582">
    <property type="taxonomic scope" value="Bacteria"/>
</dbReference>
<dbReference type="InterPro" id="IPR011010">
    <property type="entry name" value="DNA_brk_join_enz"/>
</dbReference>
<dbReference type="CDD" id="cd01184">
    <property type="entry name" value="INT_C_like_1"/>
    <property type="match status" value="1"/>
</dbReference>
<name>A7IBT1_XANP2</name>
<keyword evidence="2" id="KW-0229">DNA integration</keyword>
<accession>A7IBT1</accession>
<keyword evidence="4" id="KW-0233">DNA recombination</keyword>
<dbReference type="OrthoDB" id="9784724at2"/>
<dbReference type="AlphaFoldDB" id="A7IBT1"/>
<dbReference type="PROSITE" id="PS51898">
    <property type="entry name" value="TYR_RECOMBINASE"/>
    <property type="match status" value="1"/>
</dbReference>
<evidence type="ECO:0000259" key="5">
    <source>
        <dbReference type="PROSITE" id="PS51898"/>
    </source>
</evidence>
<evidence type="ECO:0000313" key="7">
    <source>
        <dbReference type="Proteomes" id="UP000002417"/>
    </source>
</evidence>
<dbReference type="InterPro" id="IPR010998">
    <property type="entry name" value="Integrase_recombinase_N"/>
</dbReference>
<dbReference type="EMBL" id="CP000781">
    <property type="protein sequence ID" value="ABS65474.1"/>
    <property type="molecule type" value="Genomic_DNA"/>
</dbReference>
<feature type="domain" description="Tyr recombinase" evidence="5">
    <location>
        <begin position="350"/>
        <end position="542"/>
    </location>
</feature>
<evidence type="ECO:0000256" key="4">
    <source>
        <dbReference type="ARBA" id="ARBA00023172"/>
    </source>
</evidence>